<proteinExistence type="inferred from homology"/>
<dbReference type="InterPro" id="IPR036388">
    <property type="entry name" value="WH-like_DNA-bd_sf"/>
</dbReference>
<dbReference type="NCBIfam" id="TIGR00732">
    <property type="entry name" value="dprA"/>
    <property type="match status" value="1"/>
</dbReference>
<evidence type="ECO:0000313" key="4">
    <source>
        <dbReference type="Proteomes" id="UP001596119"/>
    </source>
</evidence>
<dbReference type="Gene3D" id="1.10.10.10">
    <property type="entry name" value="Winged helix-like DNA-binding domain superfamily/Winged helix DNA-binding domain"/>
    <property type="match status" value="1"/>
</dbReference>
<protein>
    <submittedName>
        <fullName evidence="3">DNA-processing protein DprA</fullName>
    </submittedName>
</protein>
<evidence type="ECO:0000259" key="2">
    <source>
        <dbReference type="Pfam" id="PF02481"/>
    </source>
</evidence>
<dbReference type="RefSeq" id="WP_379571272.1">
    <property type="nucleotide sequence ID" value="NZ_JBHSQK010000103.1"/>
</dbReference>
<dbReference type="InterPro" id="IPR057666">
    <property type="entry name" value="DrpA_SLOG"/>
</dbReference>
<dbReference type="PANTHER" id="PTHR43022">
    <property type="entry name" value="PROTEIN SMF"/>
    <property type="match status" value="1"/>
</dbReference>
<dbReference type="Proteomes" id="UP001596119">
    <property type="component" value="Unassembled WGS sequence"/>
</dbReference>
<evidence type="ECO:0000313" key="3">
    <source>
        <dbReference type="EMBL" id="MFC5952407.1"/>
    </source>
</evidence>
<evidence type="ECO:0000256" key="1">
    <source>
        <dbReference type="ARBA" id="ARBA00006525"/>
    </source>
</evidence>
<sequence>MSAPVRPAAVAEEVLRARAYLVRVAEPPARATGRFADLVGAVAAAAAIQRGDVPAAVADETSARRGVERVDADLEAAAACGARLLVPEDPEWPHWPFACFGLTDRTDLAPPLALWVRGPGSLGELTDRAVAMVGARAATGYGTHTAAELGAGLAAAGQTVVSGAAIGIDGAAHRGALAGGGSTIAVLACGLDRAYPTSHAGLIDRVADQGLVVSEYPPGAVPARHRFLVRNRLIAALSAGTVVVEAALRSGAQRTASDARELGTVVMAVPGPVTSAASAGCHELIRQGALLVTRAEEITEATGRLGVELAREPERPRRRTDALDEVQARVHDALPPRAARDIAWLAVEAGLDQATVRSALVELERRGLASYHEGRWQRAGRKRGGG</sequence>
<reference evidence="4" key="1">
    <citation type="journal article" date="2019" name="Int. J. Syst. Evol. Microbiol.">
        <title>The Global Catalogue of Microorganisms (GCM) 10K type strain sequencing project: providing services to taxonomists for standard genome sequencing and annotation.</title>
        <authorList>
            <consortium name="The Broad Institute Genomics Platform"/>
            <consortium name="The Broad Institute Genome Sequencing Center for Infectious Disease"/>
            <person name="Wu L."/>
            <person name="Ma J."/>
        </authorList>
    </citation>
    <scope>NUCLEOTIDE SEQUENCE [LARGE SCALE GENOMIC DNA]</scope>
    <source>
        <strain evidence="4">CGMCC 4.7397</strain>
    </source>
</reference>
<dbReference type="InterPro" id="IPR003488">
    <property type="entry name" value="DprA"/>
</dbReference>
<comment type="caution">
    <text evidence="3">The sequence shown here is derived from an EMBL/GenBank/DDBJ whole genome shotgun (WGS) entry which is preliminary data.</text>
</comment>
<feature type="domain" description="Smf/DprA SLOG" evidence="2">
    <location>
        <begin position="84"/>
        <end position="301"/>
    </location>
</feature>
<comment type="similarity">
    <text evidence="1">Belongs to the DprA/Smf family.</text>
</comment>
<keyword evidence="4" id="KW-1185">Reference proteome</keyword>
<dbReference type="EMBL" id="JBHSQK010000103">
    <property type="protein sequence ID" value="MFC5952407.1"/>
    <property type="molecule type" value="Genomic_DNA"/>
</dbReference>
<name>A0ABW1IF98_9PSEU</name>
<organism evidence="3 4">
    <name type="scientific">Pseudonocardia lutea</name>
    <dbReference type="NCBI Taxonomy" id="2172015"/>
    <lineage>
        <taxon>Bacteria</taxon>
        <taxon>Bacillati</taxon>
        <taxon>Actinomycetota</taxon>
        <taxon>Actinomycetes</taxon>
        <taxon>Pseudonocardiales</taxon>
        <taxon>Pseudonocardiaceae</taxon>
        <taxon>Pseudonocardia</taxon>
    </lineage>
</organism>
<dbReference type="SUPFAM" id="SSF102405">
    <property type="entry name" value="MCP/YpsA-like"/>
    <property type="match status" value="1"/>
</dbReference>
<dbReference type="Gene3D" id="3.40.50.450">
    <property type="match status" value="1"/>
</dbReference>
<dbReference type="Pfam" id="PF02481">
    <property type="entry name" value="DNA_processg_A"/>
    <property type="match status" value="1"/>
</dbReference>
<gene>
    <name evidence="3" type="primary">dprA</name>
    <name evidence="3" type="ORF">ACFQH9_29500</name>
</gene>
<accession>A0ABW1IF98</accession>
<dbReference type="PANTHER" id="PTHR43022:SF1">
    <property type="entry name" value="PROTEIN SMF"/>
    <property type="match status" value="1"/>
</dbReference>